<gene>
    <name evidence="2" type="ORF">EV194_104185</name>
</gene>
<comment type="caution">
    <text evidence="2">The sequence shown here is derived from an EMBL/GenBank/DDBJ whole genome shotgun (WGS) entry which is preliminary data.</text>
</comment>
<dbReference type="SUPFAM" id="SSF52343">
    <property type="entry name" value="Ferredoxin reductase-like, C-terminal NADP-linked domain"/>
    <property type="match status" value="1"/>
</dbReference>
<name>A0A4R2GK76_9BACT</name>
<dbReference type="Proteomes" id="UP000295221">
    <property type="component" value="Unassembled WGS sequence"/>
</dbReference>
<reference evidence="2 3" key="1">
    <citation type="submission" date="2019-03" db="EMBL/GenBank/DDBJ databases">
        <title>Genomic Encyclopedia of Type Strains, Phase IV (KMG-IV): sequencing the most valuable type-strain genomes for metagenomic binning, comparative biology and taxonomic classification.</title>
        <authorList>
            <person name="Goeker M."/>
        </authorList>
    </citation>
    <scope>NUCLEOTIDE SEQUENCE [LARGE SCALE GENOMIC DNA]</scope>
    <source>
        <strain evidence="2 3">DSM 24179</strain>
    </source>
</reference>
<organism evidence="2 3">
    <name type="scientific">Natronoflexus pectinivorans</name>
    <dbReference type="NCBI Taxonomy" id="682526"/>
    <lineage>
        <taxon>Bacteria</taxon>
        <taxon>Pseudomonadati</taxon>
        <taxon>Bacteroidota</taxon>
        <taxon>Bacteroidia</taxon>
        <taxon>Marinilabiliales</taxon>
        <taxon>Marinilabiliaceae</taxon>
        <taxon>Natronoflexus</taxon>
    </lineage>
</organism>
<protein>
    <submittedName>
        <fullName evidence="2">Flavin-dependent oxidoreductase</fullName>
    </submittedName>
</protein>
<dbReference type="AlphaFoldDB" id="A0A4R2GK76"/>
<evidence type="ECO:0000313" key="2">
    <source>
        <dbReference type="EMBL" id="TCO08874.1"/>
    </source>
</evidence>
<evidence type="ECO:0000259" key="1">
    <source>
        <dbReference type="Pfam" id="PF00175"/>
    </source>
</evidence>
<dbReference type="Gene3D" id="3.40.50.80">
    <property type="entry name" value="Nucleotide-binding domain of ferredoxin-NADP reductase (FNR) module"/>
    <property type="match status" value="1"/>
</dbReference>
<proteinExistence type="predicted"/>
<dbReference type="GO" id="GO:0016491">
    <property type="term" value="F:oxidoreductase activity"/>
    <property type="evidence" value="ECO:0007669"/>
    <property type="project" value="InterPro"/>
</dbReference>
<keyword evidence="3" id="KW-1185">Reference proteome</keyword>
<evidence type="ECO:0000313" key="3">
    <source>
        <dbReference type="Proteomes" id="UP000295221"/>
    </source>
</evidence>
<dbReference type="Pfam" id="PF00175">
    <property type="entry name" value="NAD_binding_1"/>
    <property type="match status" value="1"/>
</dbReference>
<feature type="domain" description="Oxidoreductase FAD/NAD(P)-binding" evidence="1">
    <location>
        <begin position="5"/>
        <end position="51"/>
    </location>
</feature>
<accession>A0A4R2GK76</accession>
<dbReference type="EMBL" id="SLWK01000004">
    <property type="protein sequence ID" value="TCO08874.1"/>
    <property type="molecule type" value="Genomic_DNA"/>
</dbReference>
<sequence length="70" mass="8029">MPGLSVIHILSEENNPDYKHGFIDYKTVSSNISSKNQKIYLCGPGKMMESIEIILKELNIESDRIIKEEF</sequence>
<dbReference type="InterPro" id="IPR001433">
    <property type="entry name" value="OxRdtase_FAD/NAD-bd"/>
</dbReference>
<dbReference type="InterPro" id="IPR039261">
    <property type="entry name" value="FNR_nucleotide-bd"/>
</dbReference>